<organism evidence="1 2">
    <name type="scientific">Mycolicibacterium fallax</name>
    <name type="common">Mycobacterium fallax</name>
    <dbReference type="NCBI Taxonomy" id="1793"/>
    <lineage>
        <taxon>Bacteria</taxon>
        <taxon>Bacillati</taxon>
        <taxon>Actinomycetota</taxon>
        <taxon>Actinomycetes</taxon>
        <taxon>Mycobacteriales</taxon>
        <taxon>Mycobacteriaceae</taxon>
        <taxon>Mycolicibacterium</taxon>
    </lineage>
</organism>
<proteinExistence type="predicted"/>
<dbReference type="AlphaFoldDB" id="A0A1X1R9P7"/>
<dbReference type="STRING" id="1793.AWC04_13220"/>
<protein>
    <submittedName>
        <fullName evidence="1">Uncharacterized protein</fullName>
    </submittedName>
</protein>
<keyword evidence="2" id="KW-1185">Reference proteome</keyword>
<accession>A0A1X1R9P7</accession>
<comment type="caution">
    <text evidence="1">The sequence shown here is derived from an EMBL/GenBank/DDBJ whole genome shotgun (WGS) entry which is preliminary data.</text>
</comment>
<dbReference type="EMBL" id="LQOJ01000043">
    <property type="protein sequence ID" value="ORV01748.1"/>
    <property type="molecule type" value="Genomic_DNA"/>
</dbReference>
<gene>
    <name evidence="1" type="ORF">AWC04_13220</name>
</gene>
<reference evidence="1 2" key="1">
    <citation type="submission" date="2016-01" db="EMBL/GenBank/DDBJ databases">
        <title>The new phylogeny of the genus Mycobacterium.</title>
        <authorList>
            <person name="Tarcisio F."/>
            <person name="Conor M."/>
            <person name="Antonella G."/>
            <person name="Elisabetta G."/>
            <person name="Giulia F.S."/>
            <person name="Sara T."/>
            <person name="Anna F."/>
            <person name="Clotilde B."/>
            <person name="Roberto B."/>
            <person name="Veronica D.S."/>
            <person name="Fabio R."/>
            <person name="Monica P."/>
            <person name="Olivier J."/>
            <person name="Enrico T."/>
            <person name="Nicola S."/>
        </authorList>
    </citation>
    <scope>NUCLEOTIDE SEQUENCE [LARGE SCALE GENOMIC DNA]</scope>
    <source>
        <strain evidence="1 2">DSM 44179</strain>
    </source>
</reference>
<evidence type="ECO:0000313" key="1">
    <source>
        <dbReference type="EMBL" id="ORV01748.1"/>
    </source>
</evidence>
<name>A0A1X1R9P7_MYCFA</name>
<evidence type="ECO:0000313" key="2">
    <source>
        <dbReference type="Proteomes" id="UP000193484"/>
    </source>
</evidence>
<dbReference type="Proteomes" id="UP000193484">
    <property type="component" value="Unassembled WGS sequence"/>
</dbReference>
<sequence length="350" mass="36977">MPPQSSWQPYPGAAQAPASGGYPQQWGELGTTPPKSNKKPLIIGLSIGAVVLLVLGIVVAVVVSSGGGGKGGSAGDAMRGYLEALAAGDAAEALSYSNDEPGNKEFLTDEVLKQQIEHSPITDIKILNDDSSYGMSRVHVSAKFGDKVSDETISMKKSGSDWKLDAAAVKIEKPSYVSNDKAAETLTLFGSPFGKETVYVFPGWQDWGTTNENLQVSSEPILLKGLSYFSLSMSDVKFELSDTGAQAVKSALSSALTTCVQSTALKPTGCPQDLYAYDAVDNTATWSMPDLSPLTIEGLSSYSTEVRFTGTLVFPVSYQSTRGGTKTDSDNAYVYGKIDVSTSPPTVLFS</sequence>